<protein>
    <submittedName>
        <fullName evidence="2">Phage baseplate protein</fullName>
    </submittedName>
</protein>
<accession>A0A5Q0TM94</accession>
<dbReference type="InterPro" id="IPR007048">
    <property type="entry name" value="IraD/Gp25-like"/>
</dbReference>
<keyword evidence="3" id="KW-1185">Reference proteome</keyword>
<dbReference type="RefSeq" id="WP_153448732.1">
    <property type="nucleotide sequence ID" value="NZ_CP045700.1"/>
</dbReference>
<name>A0A5Q0TM94_9VIBR</name>
<dbReference type="Proteomes" id="UP000348942">
    <property type="component" value="Chromosome 2"/>
</dbReference>
<evidence type="ECO:0000313" key="3">
    <source>
        <dbReference type="Proteomes" id="UP000348942"/>
    </source>
</evidence>
<gene>
    <name evidence="2" type="ORF">GFB47_14390</name>
</gene>
<sequence length="112" mass="12131">MKGMNAENGKSLDGINHLKQSIKDILNTPIGSRVMRRDYGSELFKLIDSPLNASGTASIIAATAQAIKKWETRLDVKQIKIASGEPGYIELDITGVYKPNGQSITLEGIEVS</sequence>
<feature type="domain" description="IraD/Gp25-like" evidence="1">
    <location>
        <begin position="16"/>
        <end position="96"/>
    </location>
</feature>
<dbReference type="EMBL" id="CP045700">
    <property type="protein sequence ID" value="QGA66599.1"/>
    <property type="molecule type" value="Genomic_DNA"/>
</dbReference>
<evidence type="ECO:0000259" key="1">
    <source>
        <dbReference type="Pfam" id="PF04965"/>
    </source>
</evidence>
<reference evidence="2 3" key="1">
    <citation type="submission" date="2019-10" db="EMBL/GenBank/DDBJ databases">
        <title>Vibrio sp. nov., isolated from Coralline algae surface.</title>
        <authorList>
            <person name="Geng Y."/>
            <person name="Zhang X."/>
        </authorList>
    </citation>
    <scope>NUCLEOTIDE SEQUENCE [LARGE SCALE GENOMIC DNA]</scope>
    <source>
        <strain evidence="2 3">SM1977</strain>
    </source>
</reference>
<dbReference type="Gene3D" id="3.10.450.40">
    <property type="match status" value="1"/>
</dbReference>
<proteinExistence type="predicted"/>
<dbReference type="SUPFAM" id="SSF160719">
    <property type="entry name" value="gpW/gp25-like"/>
    <property type="match status" value="1"/>
</dbReference>
<organism evidence="2 3">
    <name type="scientific">Vibrio algicola</name>
    <dbReference type="NCBI Taxonomy" id="2662262"/>
    <lineage>
        <taxon>Bacteria</taxon>
        <taxon>Pseudomonadati</taxon>
        <taxon>Pseudomonadota</taxon>
        <taxon>Gammaproteobacteria</taxon>
        <taxon>Vibrionales</taxon>
        <taxon>Vibrionaceae</taxon>
        <taxon>Vibrio</taxon>
    </lineage>
</organism>
<dbReference type="AlphaFoldDB" id="A0A5Q0TM94"/>
<dbReference type="Pfam" id="PF04965">
    <property type="entry name" value="GPW_gp25"/>
    <property type="match status" value="1"/>
</dbReference>
<evidence type="ECO:0000313" key="2">
    <source>
        <dbReference type="EMBL" id="QGA66599.1"/>
    </source>
</evidence>